<name>A0ABQ5I5L7_9ASTR</name>
<dbReference type="EMBL" id="BQNB010020386">
    <property type="protein sequence ID" value="GJT95416.1"/>
    <property type="molecule type" value="Genomic_DNA"/>
</dbReference>
<sequence>MIESRKEMRIERMSQRNEERETKLLRLNEAKKNGCNLVLDLQFSHLMAPNEIHSLVKQLSLVLSTTDKFRSSMACLGDGALVINQHGFQQLPLWNNIMRKFWSDGAQYDNSSIRNK</sequence>
<accession>A0ABQ5I5L7</accession>
<dbReference type="InterPro" id="IPR038459">
    <property type="entry name" value="MT_TRM10-typ_sf"/>
</dbReference>
<gene>
    <name evidence="1" type="ORF">Tco_1090934</name>
</gene>
<evidence type="ECO:0000313" key="1">
    <source>
        <dbReference type="EMBL" id="GJT95416.1"/>
    </source>
</evidence>
<reference evidence="1" key="1">
    <citation type="journal article" date="2022" name="Int. J. Mol. Sci.">
        <title>Draft Genome of Tanacetum Coccineum: Genomic Comparison of Closely Related Tanacetum-Family Plants.</title>
        <authorList>
            <person name="Yamashiro T."/>
            <person name="Shiraishi A."/>
            <person name="Nakayama K."/>
            <person name="Satake H."/>
        </authorList>
    </citation>
    <scope>NUCLEOTIDE SEQUENCE</scope>
</reference>
<protein>
    <submittedName>
        <fullName evidence="1">tRNA (Guanine(9)-N1)-methyltransferase</fullName>
    </submittedName>
</protein>
<keyword evidence="2" id="KW-1185">Reference proteome</keyword>
<evidence type="ECO:0000313" key="2">
    <source>
        <dbReference type="Proteomes" id="UP001151760"/>
    </source>
</evidence>
<reference evidence="1" key="2">
    <citation type="submission" date="2022-01" db="EMBL/GenBank/DDBJ databases">
        <authorList>
            <person name="Yamashiro T."/>
            <person name="Shiraishi A."/>
            <person name="Satake H."/>
            <person name="Nakayama K."/>
        </authorList>
    </citation>
    <scope>NUCLEOTIDE SEQUENCE</scope>
</reference>
<comment type="caution">
    <text evidence="1">The sequence shown here is derived from an EMBL/GenBank/DDBJ whole genome shotgun (WGS) entry which is preliminary data.</text>
</comment>
<dbReference type="Gene3D" id="3.40.1280.30">
    <property type="match status" value="1"/>
</dbReference>
<organism evidence="1 2">
    <name type="scientific">Tanacetum coccineum</name>
    <dbReference type="NCBI Taxonomy" id="301880"/>
    <lineage>
        <taxon>Eukaryota</taxon>
        <taxon>Viridiplantae</taxon>
        <taxon>Streptophyta</taxon>
        <taxon>Embryophyta</taxon>
        <taxon>Tracheophyta</taxon>
        <taxon>Spermatophyta</taxon>
        <taxon>Magnoliopsida</taxon>
        <taxon>eudicotyledons</taxon>
        <taxon>Gunneridae</taxon>
        <taxon>Pentapetalae</taxon>
        <taxon>asterids</taxon>
        <taxon>campanulids</taxon>
        <taxon>Asterales</taxon>
        <taxon>Asteraceae</taxon>
        <taxon>Asteroideae</taxon>
        <taxon>Anthemideae</taxon>
        <taxon>Anthemidinae</taxon>
        <taxon>Tanacetum</taxon>
    </lineage>
</organism>
<proteinExistence type="predicted"/>
<dbReference type="Proteomes" id="UP001151760">
    <property type="component" value="Unassembled WGS sequence"/>
</dbReference>